<sequence length="376" mass="41301">MRFLIIPDKFKGSLTSEEVYHAIKKGAEQVYENAYFHFVKASDGGDGFLEAIRTYRNCSEITMQTLDPLGRKITSKYLYDVQNTSAYIELANSSGMELLNSSERNPFLTSTYGTGQQIRDAITKGAKEIYVGLGGSATNDGGIGIAHAMGFEFMDRKDSPLKPIGKNLKQIHDISKSKTFLNVSKVQIFAINDVKNPLSGKDGAAFVYGPQKGADADMVEELDEGLKNLAAVLKDKSNIYYAELPGSGAAGGVGFGLKSFLNAEYLSGIDFILEISGVRDKLENQSFDYLITGEGKIDAQTLSGKLIQGVMGLAKEYNIPVLAVCGKLDVNLNELTEQGVQDVIEIRDIDKSLEFNMRNAKILLEEKMKQYFKKLL</sequence>
<dbReference type="PIRSF" id="PIRSF006078">
    <property type="entry name" value="GlxK"/>
    <property type="match status" value="1"/>
</dbReference>
<name>A0ABU7IRJ4_9FLAO</name>
<dbReference type="InterPro" id="IPR018193">
    <property type="entry name" value="Glyc_kinase_flavodox-like_fold"/>
</dbReference>
<evidence type="ECO:0000256" key="2">
    <source>
        <dbReference type="ARBA" id="ARBA00022679"/>
    </source>
</evidence>
<gene>
    <name evidence="5" type="ORF">V1I91_05885</name>
</gene>
<evidence type="ECO:0000313" key="6">
    <source>
        <dbReference type="Proteomes" id="UP001356308"/>
    </source>
</evidence>
<dbReference type="Pfam" id="PF02595">
    <property type="entry name" value="Gly_kinase"/>
    <property type="match status" value="1"/>
</dbReference>
<evidence type="ECO:0000313" key="5">
    <source>
        <dbReference type="EMBL" id="MEE1975589.1"/>
    </source>
</evidence>
<comment type="caution">
    <text evidence="5">The sequence shown here is derived from an EMBL/GenBank/DDBJ whole genome shotgun (WGS) entry which is preliminary data.</text>
</comment>
<dbReference type="Gene3D" id="3.40.50.10350">
    <property type="entry name" value="Glycerate kinase, domain 1"/>
    <property type="match status" value="1"/>
</dbReference>
<dbReference type="NCBIfam" id="TIGR00045">
    <property type="entry name" value="glycerate kinase"/>
    <property type="match status" value="1"/>
</dbReference>
<dbReference type="SUPFAM" id="SSF110738">
    <property type="entry name" value="Glycerate kinase I"/>
    <property type="match status" value="1"/>
</dbReference>
<evidence type="ECO:0000256" key="4">
    <source>
        <dbReference type="PIRNR" id="PIRNR006078"/>
    </source>
</evidence>
<dbReference type="Proteomes" id="UP001356308">
    <property type="component" value="Unassembled WGS sequence"/>
</dbReference>
<dbReference type="EC" id="2.7.1.31" evidence="5"/>
<proteinExistence type="inferred from homology"/>
<keyword evidence="6" id="KW-1185">Reference proteome</keyword>
<dbReference type="RefSeq" id="WP_272650407.1">
    <property type="nucleotide sequence ID" value="NZ_JAZDDG010000002.1"/>
</dbReference>
<dbReference type="Gene3D" id="3.90.1510.10">
    <property type="entry name" value="Glycerate kinase, domain 2"/>
    <property type="match status" value="1"/>
</dbReference>
<keyword evidence="3 4" id="KW-0418">Kinase</keyword>
<evidence type="ECO:0000256" key="3">
    <source>
        <dbReference type="ARBA" id="ARBA00022777"/>
    </source>
</evidence>
<reference evidence="5 6" key="1">
    <citation type="submission" date="2024-01" db="EMBL/GenBank/DDBJ databases">
        <title>Maribacter spp. originated from different algae showed divergent polysaccharides utilization ability.</title>
        <authorList>
            <person name="Wang H."/>
            <person name="Wu Y."/>
        </authorList>
    </citation>
    <scope>NUCLEOTIDE SEQUENCE [LARGE SCALE GENOMIC DNA]</scope>
    <source>
        <strain evidence="5 6">PR1</strain>
    </source>
</reference>
<dbReference type="EMBL" id="JAZDDG010000002">
    <property type="protein sequence ID" value="MEE1975589.1"/>
    <property type="molecule type" value="Genomic_DNA"/>
</dbReference>
<protein>
    <submittedName>
        <fullName evidence="5">Glycerate kinase</fullName>
        <ecNumber evidence="5">2.7.1.31</ecNumber>
    </submittedName>
</protein>
<evidence type="ECO:0000256" key="1">
    <source>
        <dbReference type="ARBA" id="ARBA00006284"/>
    </source>
</evidence>
<comment type="similarity">
    <text evidence="1 4">Belongs to the glycerate kinase type-1 family.</text>
</comment>
<organism evidence="5 6">
    <name type="scientific">Maribacter cobaltidurans</name>
    <dbReference type="NCBI Taxonomy" id="1178778"/>
    <lineage>
        <taxon>Bacteria</taxon>
        <taxon>Pseudomonadati</taxon>
        <taxon>Bacteroidota</taxon>
        <taxon>Flavobacteriia</taxon>
        <taxon>Flavobacteriales</taxon>
        <taxon>Flavobacteriaceae</taxon>
        <taxon>Maribacter</taxon>
    </lineage>
</organism>
<dbReference type="InterPro" id="IPR036129">
    <property type="entry name" value="Glycerate_kinase_sf"/>
</dbReference>
<dbReference type="GO" id="GO:0008887">
    <property type="term" value="F:glycerate kinase activity"/>
    <property type="evidence" value="ECO:0007669"/>
    <property type="project" value="UniProtKB-EC"/>
</dbReference>
<dbReference type="PANTHER" id="PTHR21599">
    <property type="entry name" value="GLYCERATE KINASE"/>
    <property type="match status" value="1"/>
</dbReference>
<dbReference type="PANTHER" id="PTHR21599:SF0">
    <property type="entry name" value="GLYCERATE KINASE"/>
    <property type="match status" value="1"/>
</dbReference>
<accession>A0ABU7IRJ4</accession>
<keyword evidence="2 4" id="KW-0808">Transferase</keyword>
<dbReference type="InterPro" id="IPR004381">
    <property type="entry name" value="Glycerate_kinase"/>
</dbReference>
<dbReference type="InterPro" id="IPR018197">
    <property type="entry name" value="Glycerate_kinase_RE-like"/>
</dbReference>